<dbReference type="AlphaFoldDB" id="A0A7L5C1J6"/>
<organism evidence="9 10">
    <name type="scientific">Pikeienuella piscinae</name>
    <dbReference type="NCBI Taxonomy" id="2748098"/>
    <lineage>
        <taxon>Bacteria</taxon>
        <taxon>Pseudomonadati</taxon>
        <taxon>Pseudomonadota</taxon>
        <taxon>Alphaproteobacteria</taxon>
        <taxon>Rhodobacterales</taxon>
        <taxon>Paracoccaceae</taxon>
        <taxon>Pikeienuella</taxon>
    </lineage>
</organism>
<keyword evidence="5" id="KW-0067">ATP-binding</keyword>
<dbReference type="EMBL" id="CP049056">
    <property type="protein sequence ID" value="QIE56687.1"/>
    <property type="molecule type" value="Genomic_DNA"/>
</dbReference>
<name>A0A7L5C1J6_9RHOB</name>
<reference evidence="9 10" key="1">
    <citation type="submission" date="2020-02" db="EMBL/GenBank/DDBJ databases">
        <title>complete genome sequence of Rhodobacteraceae bacterium.</title>
        <authorList>
            <person name="Park J."/>
            <person name="Kim Y.-S."/>
            <person name="Kim K.-H."/>
        </authorList>
    </citation>
    <scope>NUCLEOTIDE SEQUENCE [LARGE SCALE GENOMIC DNA]</scope>
    <source>
        <strain evidence="9 10">RR4-56</strain>
    </source>
</reference>
<evidence type="ECO:0000313" key="9">
    <source>
        <dbReference type="EMBL" id="QIE56687.1"/>
    </source>
</evidence>
<dbReference type="Gene3D" id="3.40.980.20">
    <property type="entry name" value="Four-carbon acid sugar kinase, nucleotide binding domain"/>
    <property type="match status" value="1"/>
</dbReference>
<feature type="domain" description="Four-carbon acid sugar kinase nucleotide binding" evidence="8">
    <location>
        <begin position="272"/>
        <end position="442"/>
    </location>
</feature>
<dbReference type="GO" id="GO:0016301">
    <property type="term" value="F:kinase activity"/>
    <property type="evidence" value="ECO:0007669"/>
    <property type="project" value="UniProtKB-KW"/>
</dbReference>
<keyword evidence="10" id="KW-1185">Reference proteome</keyword>
<dbReference type="KEGG" id="hdh:G5B40_15360"/>
<accession>A0A7L5C1J6</accession>
<protein>
    <submittedName>
        <fullName evidence="9">Four-carbon acid sugar kinase family protein</fullName>
    </submittedName>
</protein>
<evidence type="ECO:0000256" key="4">
    <source>
        <dbReference type="ARBA" id="ARBA00022777"/>
    </source>
</evidence>
<dbReference type="Pfam" id="PF07005">
    <property type="entry name" value="SBD_N"/>
    <property type="match status" value="1"/>
</dbReference>
<sequence>MISRWAGQSDRPLVAWLGDDFTGAAAVMEVLTFAGLPSILFLAPPTPDQLAAYGARAGIGIASMARSRSPQWMHQELPALYALLDSTAAALIHYKICSTLDSSPHVGSIGKAIELGRRRFGEHPVPVVTAAPKLRRYQAFGSLFAAAGERIHRLDRHPVMRRHPVTPMTEADVAFHLSAQTRIPTGCVDIEALEGNRAAELIASASKIWTVDMMSSAHEALVGDLLWERRQASRFVVGSQGVEYALIRHFQETGLLEAADPPGSLGKKDRLAIVSGSVSPTSAEQIAWARDNGFAVIRLNAVDLCREDAQAEMAERSATAAAKDALRAGLPPLICTAEGPDDPILEEVRATAGVDTSRSNDLIGRALGRVLRTLIFDENLTRVAVSGGDTSGRVCETLGIFALEAAAPTIPGASICTAKADGPMDGLEIALKGGQMGSADFFGWIRDGGGARS</sequence>
<dbReference type="InterPro" id="IPR031475">
    <property type="entry name" value="NBD_C"/>
</dbReference>
<dbReference type="Gene3D" id="3.40.50.10840">
    <property type="entry name" value="Putative sugar-binding, N-terminal domain"/>
    <property type="match status" value="1"/>
</dbReference>
<evidence type="ECO:0000259" key="7">
    <source>
        <dbReference type="Pfam" id="PF07005"/>
    </source>
</evidence>
<evidence type="ECO:0000256" key="3">
    <source>
        <dbReference type="ARBA" id="ARBA00022741"/>
    </source>
</evidence>
<evidence type="ECO:0000259" key="8">
    <source>
        <dbReference type="Pfam" id="PF17042"/>
    </source>
</evidence>
<comment type="similarity">
    <text evidence="1">Belongs to the four-carbon acid sugar kinase family.</text>
</comment>
<evidence type="ECO:0000256" key="6">
    <source>
        <dbReference type="ARBA" id="ARBA00023277"/>
    </source>
</evidence>
<keyword evidence="6" id="KW-0119">Carbohydrate metabolism</keyword>
<dbReference type="GO" id="GO:0005524">
    <property type="term" value="F:ATP binding"/>
    <property type="evidence" value="ECO:0007669"/>
    <property type="project" value="UniProtKB-KW"/>
</dbReference>
<feature type="domain" description="Four-carbon acid sugar kinase N-terminal" evidence="7">
    <location>
        <begin position="15"/>
        <end position="246"/>
    </location>
</feature>
<keyword evidence="4 9" id="KW-0418">Kinase</keyword>
<dbReference type="InterPro" id="IPR037051">
    <property type="entry name" value="4-carb_acid_sugar_kinase_N_sf"/>
</dbReference>
<proteinExistence type="inferred from homology"/>
<gene>
    <name evidence="9" type="ORF">G5B40_15360</name>
</gene>
<evidence type="ECO:0000256" key="5">
    <source>
        <dbReference type="ARBA" id="ARBA00022840"/>
    </source>
</evidence>
<keyword evidence="2" id="KW-0808">Transferase</keyword>
<evidence type="ECO:0000256" key="1">
    <source>
        <dbReference type="ARBA" id="ARBA00005715"/>
    </source>
</evidence>
<keyword evidence="3" id="KW-0547">Nucleotide-binding</keyword>
<dbReference type="SUPFAM" id="SSF142764">
    <property type="entry name" value="YgbK-like"/>
    <property type="match status" value="1"/>
</dbReference>
<dbReference type="InterPro" id="IPR042213">
    <property type="entry name" value="NBD_C_sf"/>
</dbReference>
<dbReference type="InterPro" id="IPR010737">
    <property type="entry name" value="4-carb_acid_sugar_kinase_N"/>
</dbReference>
<dbReference type="Pfam" id="PF17042">
    <property type="entry name" value="NBD_C"/>
    <property type="match status" value="1"/>
</dbReference>
<dbReference type="Proteomes" id="UP000503336">
    <property type="component" value="Chromosome"/>
</dbReference>
<evidence type="ECO:0000313" key="10">
    <source>
        <dbReference type="Proteomes" id="UP000503336"/>
    </source>
</evidence>
<evidence type="ECO:0000256" key="2">
    <source>
        <dbReference type="ARBA" id="ARBA00022679"/>
    </source>
</evidence>